<sequence length="210" mass="22625">MAETMTSEVVGKVALPAGAASAAAPRRGYTQVASKPFHSIEPQIQAGGHFLGSLVRTVLRLYEDAPFSTPAAQKLTEGHFVYNACWDTPFGFARGTDRMRALAKLLALPFSRVVATPRIATVSMINESLGRIDVEGVLEFYPRLRPWPLSLLLPAALPVHVSWCVIANGDDDDRVMSVTETLHNLPKPPYALRALAATAISTAALTVANF</sequence>
<dbReference type="AlphaFoldDB" id="A0A2V0PAZ9"/>
<protein>
    <submittedName>
        <fullName evidence="1">Uncharacterized protein</fullName>
    </submittedName>
</protein>
<gene>
    <name evidence="1" type="ORF">Rsub_09441</name>
</gene>
<evidence type="ECO:0000313" key="1">
    <source>
        <dbReference type="EMBL" id="GBF96699.1"/>
    </source>
</evidence>
<proteinExistence type="predicted"/>
<dbReference type="Proteomes" id="UP000247498">
    <property type="component" value="Unassembled WGS sequence"/>
</dbReference>
<name>A0A2V0PAZ9_9CHLO</name>
<reference evidence="1 2" key="1">
    <citation type="journal article" date="2018" name="Sci. Rep.">
        <title>Raphidocelis subcapitata (=Pseudokirchneriella subcapitata) provides an insight into genome evolution and environmental adaptations in the Sphaeropleales.</title>
        <authorList>
            <person name="Suzuki S."/>
            <person name="Yamaguchi H."/>
            <person name="Nakajima N."/>
            <person name="Kawachi M."/>
        </authorList>
    </citation>
    <scope>NUCLEOTIDE SEQUENCE [LARGE SCALE GENOMIC DNA]</scope>
    <source>
        <strain evidence="1 2">NIES-35</strain>
    </source>
</reference>
<dbReference type="EMBL" id="BDRX01000085">
    <property type="protein sequence ID" value="GBF96699.1"/>
    <property type="molecule type" value="Genomic_DNA"/>
</dbReference>
<evidence type="ECO:0000313" key="2">
    <source>
        <dbReference type="Proteomes" id="UP000247498"/>
    </source>
</evidence>
<keyword evidence="2" id="KW-1185">Reference proteome</keyword>
<dbReference type="OrthoDB" id="538591at2759"/>
<organism evidence="1 2">
    <name type="scientific">Raphidocelis subcapitata</name>
    <dbReference type="NCBI Taxonomy" id="307507"/>
    <lineage>
        <taxon>Eukaryota</taxon>
        <taxon>Viridiplantae</taxon>
        <taxon>Chlorophyta</taxon>
        <taxon>core chlorophytes</taxon>
        <taxon>Chlorophyceae</taxon>
        <taxon>CS clade</taxon>
        <taxon>Sphaeropleales</taxon>
        <taxon>Selenastraceae</taxon>
        <taxon>Raphidocelis</taxon>
    </lineage>
</organism>
<accession>A0A2V0PAZ9</accession>
<dbReference type="InParanoid" id="A0A2V0PAZ9"/>
<comment type="caution">
    <text evidence="1">The sequence shown here is derived from an EMBL/GenBank/DDBJ whole genome shotgun (WGS) entry which is preliminary data.</text>
</comment>